<keyword evidence="6" id="KW-0812">Transmembrane</keyword>
<protein>
    <recommendedName>
        <fullName evidence="3">beta-N-acetylhexosaminidase</fullName>
        <ecNumber evidence="3">3.2.1.52</ecNumber>
    </recommendedName>
</protein>
<dbReference type="EC" id="3.2.1.52" evidence="3"/>
<dbReference type="InterPro" id="IPR017853">
    <property type="entry name" value="GH"/>
</dbReference>
<dbReference type="Pfam" id="PF00933">
    <property type="entry name" value="Glyco_hydro_3"/>
    <property type="match status" value="1"/>
</dbReference>
<comment type="caution">
    <text evidence="8">The sequence shown here is derived from an EMBL/GenBank/DDBJ whole genome shotgun (WGS) entry which is preliminary data.</text>
</comment>
<evidence type="ECO:0000256" key="3">
    <source>
        <dbReference type="ARBA" id="ARBA00012663"/>
    </source>
</evidence>
<name>A0A955L6T1_9BACT</name>
<dbReference type="AlphaFoldDB" id="A0A955L6T1"/>
<evidence type="ECO:0000256" key="4">
    <source>
        <dbReference type="ARBA" id="ARBA00022801"/>
    </source>
</evidence>
<dbReference type="GO" id="GO:0009254">
    <property type="term" value="P:peptidoglycan turnover"/>
    <property type="evidence" value="ECO:0007669"/>
    <property type="project" value="TreeGrafter"/>
</dbReference>
<evidence type="ECO:0000256" key="6">
    <source>
        <dbReference type="SAM" id="Phobius"/>
    </source>
</evidence>
<dbReference type="InterPro" id="IPR036962">
    <property type="entry name" value="Glyco_hydro_3_N_sf"/>
</dbReference>
<evidence type="ECO:0000313" key="8">
    <source>
        <dbReference type="EMBL" id="MCA9383723.1"/>
    </source>
</evidence>
<sequence>MLKKLFSSKKEIIFICSLLSISLLLAILGVNSRSPIFSKYRFELQALIILAITIVWISKDKLRDIFFQNHKYLHQEQINRICNLLLVIATFFLLFNNLEFLKYKEKVLCECNSEVVSQYGNFFIVGYSDFNEVKTLVEKSAIRGIYISKKNVYGKTKEELHNEIAELQQIQKKNDLPPLIVAADHEGGMISELHLPGVVTSTPSLGNLLQGAETLTDYERELIKEYALIHANDLNYIGINTTFGPVVDLKNENIFTPISQISDRAISSDPNFTGSVAFEYIKEMKSHDINTTIKHFPGLGNIQVETHTSADSEVNVTWNDFSSDLIPFKYLSENTSTYIMLSHITIPEIDADYPVSFSNKVTRGILRDEWGSDNVLITDDFSMRAVTGSEYGVPGATIAAINSEVDLILISYDPDLYYEAMSALIDASNSGAIDMLDRVDNIERINNSLKSSE</sequence>
<comment type="catalytic activity">
    <reaction evidence="1">
        <text>Hydrolysis of terminal non-reducing N-acetyl-D-hexosamine residues in N-acetyl-beta-D-hexosaminides.</text>
        <dbReference type="EC" id="3.2.1.52"/>
    </reaction>
</comment>
<comment type="similarity">
    <text evidence="2">Belongs to the glycosyl hydrolase 3 family.</text>
</comment>
<evidence type="ECO:0000256" key="2">
    <source>
        <dbReference type="ARBA" id="ARBA00005336"/>
    </source>
</evidence>
<dbReference type="InterPro" id="IPR001764">
    <property type="entry name" value="Glyco_hydro_3_N"/>
</dbReference>
<dbReference type="SUPFAM" id="SSF51445">
    <property type="entry name" value="(Trans)glycosidases"/>
    <property type="match status" value="1"/>
</dbReference>
<dbReference type="InterPro" id="IPR050226">
    <property type="entry name" value="NagZ_Beta-hexosaminidase"/>
</dbReference>
<keyword evidence="6" id="KW-0472">Membrane</keyword>
<reference evidence="8" key="1">
    <citation type="submission" date="2020-04" db="EMBL/GenBank/DDBJ databases">
        <authorList>
            <person name="Zhang T."/>
        </authorList>
    </citation>
    <scope>NUCLEOTIDE SEQUENCE</scope>
    <source>
        <strain evidence="8">HKST-UBA14</strain>
    </source>
</reference>
<evidence type="ECO:0000259" key="7">
    <source>
        <dbReference type="Pfam" id="PF00933"/>
    </source>
</evidence>
<keyword evidence="4 8" id="KW-0378">Hydrolase</keyword>
<keyword evidence="5" id="KW-0326">Glycosidase</keyword>
<dbReference type="Proteomes" id="UP000783287">
    <property type="component" value="Unassembled WGS sequence"/>
</dbReference>
<gene>
    <name evidence="8" type="ORF">KC909_05110</name>
</gene>
<dbReference type="PANTHER" id="PTHR30480">
    <property type="entry name" value="BETA-HEXOSAMINIDASE-RELATED"/>
    <property type="match status" value="1"/>
</dbReference>
<keyword evidence="6" id="KW-1133">Transmembrane helix</keyword>
<organism evidence="8 9">
    <name type="scientific">Candidatus Dojkabacteria bacterium</name>
    <dbReference type="NCBI Taxonomy" id="2099670"/>
    <lineage>
        <taxon>Bacteria</taxon>
        <taxon>Candidatus Dojkabacteria</taxon>
    </lineage>
</organism>
<dbReference type="PANTHER" id="PTHR30480:SF13">
    <property type="entry name" value="BETA-HEXOSAMINIDASE"/>
    <property type="match status" value="1"/>
</dbReference>
<feature type="transmembrane region" description="Helical" evidence="6">
    <location>
        <begin position="78"/>
        <end position="95"/>
    </location>
</feature>
<evidence type="ECO:0000313" key="9">
    <source>
        <dbReference type="Proteomes" id="UP000783287"/>
    </source>
</evidence>
<accession>A0A955L6T1</accession>
<dbReference type="GO" id="GO:0005975">
    <property type="term" value="P:carbohydrate metabolic process"/>
    <property type="evidence" value="ECO:0007669"/>
    <property type="project" value="InterPro"/>
</dbReference>
<feature type="transmembrane region" description="Helical" evidence="6">
    <location>
        <begin position="12"/>
        <end position="30"/>
    </location>
</feature>
<dbReference type="Gene3D" id="3.20.20.300">
    <property type="entry name" value="Glycoside hydrolase, family 3, N-terminal domain"/>
    <property type="match status" value="1"/>
</dbReference>
<evidence type="ECO:0000256" key="1">
    <source>
        <dbReference type="ARBA" id="ARBA00001231"/>
    </source>
</evidence>
<evidence type="ECO:0000256" key="5">
    <source>
        <dbReference type="ARBA" id="ARBA00023295"/>
    </source>
</evidence>
<dbReference type="EMBL" id="JAGQLK010000120">
    <property type="protein sequence ID" value="MCA9383723.1"/>
    <property type="molecule type" value="Genomic_DNA"/>
</dbReference>
<reference evidence="8" key="2">
    <citation type="journal article" date="2021" name="Microbiome">
        <title>Successional dynamics and alternative stable states in a saline activated sludge microbial community over 9 years.</title>
        <authorList>
            <person name="Wang Y."/>
            <person name="Ye J."/>
            <person name="Ju F."/>
            <person name="Liu L."/>
            <person name="Boyd J.A."/>
            <person name="Deng Y."/>
            <person name="Parks D.H."/>
            <person name="Jiang X."/>
            <person name="Yin X."/>
            <person name="Woodcroft B.J."/>
            <person name="Tyson G.W."/>
            <person name="Hugenholtz P."/>
            <person name="Polz M.F."/>
            <person name="Zhang T."/>
        </authorList>
    </citation>
    <scope>NUCLEOTIDE SEQUENCE</scope>
    <source>
        <strain evidence="8">HKST-UBA14</strain>
    </source>
</reference>
<dbReference type="GO" id="GO:0004563">
    <property type="term" value="F:beta-N-acetylhexosaminidase activity"/>
    <property type="evidence" value="ECO:0007669"/>
    <property type="project" value="UniProtKB-EC"/>
</dbReference>
<feature type="transmembrane region" description="Helical" evidence="6">
    <location>
        <begin position="42"/>
        <end position="58"/>
    </location>
</feature>
<proteinExistence type="inferred from homology"/>
<feature type="domain" description="Glycoside hydrolase family 3 N-terminal" evidence="7">
    <location>
        <begin position="128"/>
        <end position="445"/>
    </location>
</feature>